<comment type="caution">
    <text evidence="3">The sequence shown here is derived from an EMBL/GenBank/DDBJ whole genome shotgun (WGS) entry which is preliminary data.</text>
</comment>
<gene>
    <name evidence="3" type="ORF">HNR71_004486</name>
</gene>
<dbReference type="Pfam" id="PF00106">
    <property type="entry name" value="adh_short"/>
    <property type="match status" value="1"/>
</dbReference>
<evidence type="ECO:0000313" key="3">
    <source>
        <dbReference type="EMBL" id="MBB6568849.1"/>
    </source>
</evidence>
<dbReference type="InterPro" id="IPR036291">
    <property type="entry name" value="NAD(P)-bd_dom_sf"/>
</dbReference>
<reference evidence="3 4" key="1">
    <citation type="submission" date="2020-08" db="EMBL/GenBank/DDBJ databases">
        <title>Sequencing the genomes of 1000 actinobacteria strains.</title>
        <authorList>
            <person name="Klenk H.-P."/>
        </authorList>
    </citation>
    <scope>NUCLEOTIDE SEQUENCE [LARGE SCALE GENOMIC DNA]</scope>
    <source>
        <strain evidence="3 4">DSM 15626</strain>
    </source>
</reference>
<evidence type="ECO:0000256" key="1">
    <source>
        <dbReference type="ARBA" id="ARBA00006484"/>
    </source>
</evidence>
<dbReference type="Proteomes" id="UP000553957">
    <property type="component" value="Unassembled WGS sequence"/>
</dbReference>
<dbReference type="InterPro" id="IPR002347">
    <property type="entry name" value="SDR_fam"/>
</dbReference>
<comment type="similarity">
    <text evidence="1">Belongs to the short-chain dehydrogenases/reductases (SDR) family.</text>
</comment>
<dbReference type="EMBL" id="JACHKF010000001">
    <property type="protein sequence ID" value="MBB6568849.1"/>
    <property type="molecule type" value="Genomic_DNA"/>
</dbReference>
<evidence type="ECO:0000313" key="4">
    <source>
        <dbReference type="Proteomes" id="UP000553957"/>
    </source>
</evidence>
<accession>A0A841SC57</accession>
<organism evidence="3 4">
    <name type="scientific">Kribbella sandramycini</name>
    <dbReference type="NCBI Taxonomy" id="60450"/>
    <lineage>
        <taxon>Bacteria</taxon>
        <taxon>Bacillati</taxon>
        <taxon>Actinomycetota</taxon>
        <taxon>Actinomycetes</taxon>
        <taxon>Propionibacteriales</taxon>
        <taxon>Kribbellaceae</taxon>
        <taxon>Kribbella</taxon>
    </lineage>
</organism>
<sequence>MHVVITGATQGLGRLVAGELARRGAELTVVGRSRAKVAELRRELDGPVGFCAAELSNLGEVRRAGETIAEGRAVDVLINNAGVHAFSQRITGEGFSEMVAVNYLAPWLLTSLLSPTTRVVTVASQASRHSGALDPVSDLRRTDDYTRRGSSAWYGWTKLLDIMFSQELARRLPGVGVNCCDPGFNTTGLGRELPFAGALQRILTAARIGDPRRGAAIITALAIDPAYDGVTGGYFARDGRPLTCPEPGRSEEKQRALWAETAATLQSVGA</sequence>
<evidence type="ECO:0000256" key="2">
    <source>
        <dbReference type="ARBA" id="ARBA00023002"/>
    </source>
</evidence>
<dbReference type="GO" id="GO:0016491">
    <property type="term" value="F:oxidoreductase activity"/>
    <property type="evidence" value="ECO:0007669"/>
    <property type="project" value="UniProtKB-KW"/>
</dbReference>
<dbReference type="RefSeq" id="WP_202886828.1">
    <property type="nucleotide sequence ID" value="NZ_BAAAGT010000019.1"/>
</dbReference>
<protein>
    <submittedName>
        <fullName evidence="3">NAD(P)-dependent dehydrogenase (Short-subunit alcohol dehydrogenase family)</fullName>
    </submittedName>
</protein>
<keyword evidence="2" id="KW-0560">Oxidoreductase</keyword>
<proteinExistence type="inferred from homology"/>
<dbReference type="PANTHER" id="PTHR24320">
    <property type="entry name" value="RETINOL DEHYDROGENASE"/>
    <property type="match status" value="1"/>
</dbReference>
<dbReference type="PANTHER" id="PTHR24320:SF152">
    <property type="entry name" value="SHORT-CHAIN DEHYDROGENASE_REDUCTASE FAMILY PROTEIN"/>
    <property type="match status" value="1"/>
</dbReference>
<dbReference type="SUPFAM" id="SSF51735">
    <property type="entry name" value="NAD(P)-binding Rossmann-fold domains"/>
    <property type="match status" value="1"/>
</dbReference>
<dbReference type="AlphaFoldDB" id="A0A841SC57"/>
<name>A0A841SC57_9ACTN</name>
<dbReference type="PRINTS" id="PR00081">
    <property type="entry name" value="GDHRDH"/>
</dbReference>
<dbReference type="Gene3D" id="3.40.50.720">
    <property type="entry name" value="NAD(P)-binding Rossmann-like Domain"/>
    <property type="match status" value="1"/>
</dbReference>